<dbReference type="OrthoDB" id="3057168at2759"/>
<dbReference type="GO" id="GO:0016787">
    <property type="term" value="F:hydrolase activity"/>
    <property type="evidence" value="ECO:0007669"/>
    <property type="project" value="UniProtKB-KW"/>
</dbReference>
<dbReference type="InterPro" id="IPR018712">
    <property type="entry name" value="Tle1-like_cat"/>
</dbReference>
<evidence type="ECO:0000259" key="1">
    <source>
        <dbReference type="Pfam" id="PF09994"/>
    </source>
</evidence>
<sequence>MLEIKVPKRIVICCDGTWQDGIAIEGRSVYTNILRLARTIHHEDGRFKPAIPQIVFYQSGIGSDKNLYSRYVEGTTGGSLGDKVEEAYGFIAHNYHPGDEIFLFGFSRGAYTARMVAMFIGEIGILSRKDMDHFASIFVTYQKLGKCEDANEAEILKQKVTSWTRHDSPGKIRAESGQTMFSVKCLGVFDTVGSLGLPEEVACRSNEVRTIFGFPDKLLGAHVERAYQALALNETRADFNCAKFEQTVLGRERKQTLKQCWFSGSHADIGGGYPDHDLSDLTLTWMAAQIGDILSLDMKYLASLFHPVAPWGKLRPHDPATGIFVLAHTIQRPLPTFPNDVAHETIHASVLEQSTLSPELANVIAKHPELVHPLLPLEEEVKLNWPLHR</sequence>
<dbReference type="Pfam" id="PF09994">
    <property type="entry name" value="T6SS_Tle1-like_cat"/>
    <property type="match status" value="1"/>
</dbReference>
<dbReference type="Proteomes" id="UP001063166">
    <property type="component" value="Unassembled WGS sequence"/>
</dbReference>
<feature type="domain" description="T6SS Phospholipase effector Tle1-like catalytic" evidence="1">
    <location>
        <begin position="8"/>
        <end position="289"/>
    </location>
</feature>
<keyword evidence="3" id="KW-1185">Reference proteome</keyword>
<organism evidence="2 3">
    <name type="scientific">Lyophyllum shimeji</name>
    <name type="common">Hon-shimeji</name>
    <name type="synonym">Tricholoma shimeji</name>
    <dbReference type="NCBI Taxonomy" id="47721"/>
    <lineage>
        <taxon>Eukaryota</taxon>
        <taxon>Fungi</taxon>
        <taxon>Dikarya</taxon>
        <taxon>Basidiomycota</taxon>
        <taxon>Agaricomycotina</taxon>
        <taxon>Agaricomycetes</taxon>
        <taxon>Agaricomycetidae</taxon>
        <taxon>Agaricales</taxon>
        <taxon>Tricholomatineae</taxon>
        <taxon>Lyophyllaceae</taxon>
        <taxon>Lyophyllum</taxon>
    </lineage>
</organism>
<accession>A0A9P3PHY8</accession>
<dbReference type="InterPro" id="IPR029058">
    <property type="entry name" value="AB_hydrolase_fold"/>
</dbReference>
<dbReference type="SUPFAM" id="SSF53474">
    <property type="entry name" value="alpha/beta-Hydrolases"/>
    <property type="match status" value="1"/>
</dbReference>
<reference evidence="2" key="1">
    <citation type="submission" date="2022-07" db="EMBL/GenBank/DDBJ databases">
        <title>The genome of Lyophyllum shimeji provides insight into the initial evolution of ectomycorrhizal fungal genome.</title>
        <authorList>
            <person name="Kobayashi Y."/>
            <person name="Shibata T."/>
            <person name="Hirakawa H."/>
            <person name="Shigenobu S."/>
            <person name="Nishiyama T."/>
            <person name="Yamada A."/>
            <person name="Hasebe M."/>
            <person name="Kawaguchi M."/>
        </authorList>
    </citation>
    <scope>NUCLEOTIDE SEQUENCE</scope>
    <source>
        <strain evidence="2">AT787</strain>
    </source>
</reference>
<name>A0A9P3PHY8_LYOSH</name>
<keyword evidence="2" id="KW-0378">Hydrolase</keyword>
<dbReference type="PANTHER" id="PTHR33840:SF1">
    <property type="entry name" value="TLE1 PHOSPHOLIPASE DOMAIN-CONTAINING PROTEIN"/>
    <property type="match status" value="1"/>
</dbReference>
<comment type="caution">
    <text evidence="2">The sequence shown here is derived from an EMBL/GenBank/DDBJ whole genome shotgun (WGS) entry which is preliminary data.</text>
</comment>
<dbReference type="PANTHER" id="PTHR33840">
    <property type="match status" value="1"/>
</dbReference>
<proteinExistence type="predicted"/>
<protein>
    <submittedName>
        <fullName evidence="2">Uncharacterized alpha/beta hydrolase domain (DUF2235)</fullName>
    </submittedName>
</protein>
<dbReference type="EMBL" id="BRPK01000003">
    <property type="protein sequence ID" value="GLB36111.1"/>
    <property type="molecule type" value="Genomic_DNA"/>
</dbReference>
<evidence type="ECO:0000313" key="2">
    <source>
        <dbReference type="EMBL" id="GLB36111.1"/>
    </source>
</evidence>
<dbReference type="AlphaFoldDB" id="A0A9P3PHY8"/>
<gene>
    <name evidence="2" type="ORF">LshimejAT787_0303990</name>
</gene>
<evidence type="ECO:0000313" key="3">
    <source>
        <dbReference type="Proteomes" id="UP001063166"/>
    </source>
</evidence>